<dbReference type="Pfam" id="PF03816">
    <property type="entry name" value="LytR_cpsA_psr"/>
    <property type="match status" value="1"/>
</dbReference>
<evidence type="ECO:0000256" key="9">
    <source>
        <dbReference type="ARBA" id="ARBA00023163"/>
    </source>
</evidence>
<evidence type="ECO:0000256" key="8">
    <source>
        <dbReference type="ARBA" id="ARBA00023136"/>
    </source>
</evidence>
<keyword evidence="8 12" id="KW-0472">Membrane</keyword>
<sequence length="318" mass="35997">MRQEARRQRRKNRKKRTRNFLRILLLLFLVVAGYSIYQYIQGFDRSDSNLNQFQDFKGADELPTRTNVLILGGDARGDETPRTDTIMIAHYNFDTNKAKVVSIMRDSYVKIPGHGKNKINAAYAIGGPELLRKTIKENFGVNVHYYAIVDFKGFPKIVDTIAPDGIEVDIPYEMSHGIHMTLKPGKQTLHGEELLGYVRFRHDAQSDFGRVKRQQEVIGKLKDQAVQVTNILKIPKLAGIVNSNLETNLGTGQLAWIAKEFLSSDNREVESFRLPIEDGFTEENLGGSIGAALVLDIDKNKEALQKFLDDENEKSSNQ</sequence>
<dbReference type="PANTHER" id="PTHR33392:SF8">
    <property type="entry name" value="REGULATORY PROTEIN MSRR"/>
    <property type="match status" value="1"/>
</dbReference>
<evidence type="ECO:0000256" key="3">
    <source>
        <dbReference type="ARBA" id="ARBA00022475"/>
    </source>
</evidence>
<organism evidence="14 15">
    <name type="scientific">Priestia endophytica DSM 13796</name>
    <dbReference type="NCBI Taxonomy" id="1121089"/>
    <lineage>
        <taxon>Bacteria</taxon>
        <taxon>Bacillati</taxon>
        <taxon>Bacillota</taxon>
        <taxon>Bacilli</taxon>
        <taxon>Bacillales</taxon>
        <taxon>Bacillaceae</taxon>
        <taxon>Priestia</taxon>
    </lineage>
</organism>
<keyword evidence="15" id="KW-1185">Reference proteome</keyword>
<evidence type="ECO:0000313" key="14">
    <source>
        <dbReference type="EMBL" id="SFQ71155.1"/>
    </source>
</evidence>
<reference evidence="14 15" key="1">
    <citation type="submission" date="2016-10" db="EMBL/GenBank/DDBJ databases">
        <authorList>
            <person name="Varghese N."/>
            <person name="Submissions S."/>
        </authorList>
    </citation>
    <scope>NUCLEOTIDE SEQUENCE [LARGE SCALE GENOMIC DNA]</scope>
    <source>
        <strain evidence="14 15">DSM 13796</strain>
    </source>
</reference>
<comment type="function">
    <text evidence="10">Involved in SarA attenuation. Affects resistance to oxacillin and teicoplanin, as well as the synthesis of virulence factors.</text>
</comment>
<evidence type="ECO:0000256" key="2">
    <source>
        <dbReference type="ARBA" id="ARBA00006068"/>
    </source>
</evidence>
<feature type="domain" description="Cell envelope-related transcriptional attenuator" evidence="13">
    <location>
        <begin position="82"/>
        <end position="225"/>
    </location>
</feature>
<keyword evidence="4 12" id="KW-0812">Transmembrane</keyword>
<dbReference type="Gene3D" id="3.40.630.190">
    <property type="entry name" value="LCP protein"/>
    <property type="match status" value="1"/>
</dbReference>
<keyword evidence="5" id="KW-0735">Signal-anchor</keyword>
<evidence type="ECO:0000259" key="13">
    <source>
        <dbReference type="Pfam" id="PF03816"/>
    </source>
</evidence>
<comment type="subcellular location">
    <subcellularLocation>
        <location evidence="1">Cell membrane</location>
        <topology evidence="1">Single-pass type II membrane protein</topology>
    </subcellularLocation>
</comment>
<dbReference type="NCBIfam" id="TIGR00350">
    <property type="entry name" value="lytR_cpsA_psr"/>
    <property type="match status" value="1"/>
</dbReference>
<evidence type="ECO:0000256" key="5">
    <source>
        <dbReference type="ARBA" id="ARBA00022968"/>
    </source>
</evidence>
<keyword evidence="3" id="KW-1003">Cell membrane</keyword>
<evidence type="ECO:0000256" key="10">
    <source>
        <dbReference type="ARBA" id="ARBA00037178"/>
    </source>
</evidence>
<comment type="similarity">
    <text evidence="2">Belongs to the LytR/CpsA/Psr (LCP) family.</text>
</comment>
<proteinExistence type="inferred from homology"/>
<dbReference type="InterPro" id="IPR004474">
    <property type="entry name" value="LytR_CpsA_psr"/>
</dbReference>
<dbReference type="Proteomes" id="UP000182762">
    <property type="component" value="Unassembled WGS sequence"/>
</dbReference>
<feature type="transmembrane region" description="Helical" evidence="12">
    <location>
        <begin position="20"/>
        <end position="40"/>
    </location>
</feature>
<keyword evidence="9" id="KW-0804">Transcription</keyword>
<keyword evidence="7" id="KW-0805">Transcription regulation</keyword>
<evidence type="ECO:0000256" key="7">
    <source>
        <dbReference type="ARBA" id="ARBA00023015"/>
    </source>
</evidence>
<dbReference type="InterPro" id="IPR050922">
    <property type="entry name" value="LytR/CpsA/Psr_CW_biosynth"/>
</dbReference>
<evidence type="ECO:0000313" key="15">
    <source>
        <dbReference type="Proteomes" id="UP000182762"/>
    </source>
</evidence>
<evidence type="ECO:0000256" key="12">
    <source>
        <dbReference type="SAM" id="Phobius"/>
    </source>
</evidence>
<gene>
    <name evidence="14" type="ORF">SAMN02745910_02905</name>
</gene>
<keyword evidence="6 12" id="KW-1133">Transmembrane helix</keyword>
<evidence type="ECO:0000256" key="1">
    <source>
        <dbReference type="ARBA" id="ARBA00004401"/>
    </source>
</evidence>
<name>A0A1I6AR59_9BACI</name>
<dbReference type="PANTHER" id="PTHR33392">
    <property type="entry name" value="POLYISOPRENYL-TEICHOIC ACID--PEPTIDOGLYCAN TEICHOIC ACID TRANSFERASE TAGU"/>
    <property type="match status" value="1"/>
</dbReference>
<accession>A0A1I6AR59</accession>
<evidence type="ECO:0000256" key="11">
    <source>
        <dbReference type="ARBA" id="ARBA00040752"/>
    </source>
</evidence>
<protein>
    <recommendedName>
        <fullName evidence="11">Regulatory protein MsrR</fullName>
    </recommendedName>
</protein>
<evidence type="ECO:0000256" key="4">
    <source>
        <dbReference type="ARBA" id="ARBA00022692"/>
    </source>
</evidence>
<dbReference type="EMBL" id="FOXX01000007">
    <property type="protein sequence ID" value="SFQ71155.1"/>
    <property type="molecule type" value="Genomic_DNA"/>
</dbReference>
<evidence type="ECO:0000256" key="6">
    <source>
        <dbReference type="ARBA" id="ARBA00022989"/>
    </source>
</evidence>
<comment type="caution">
    <text evidence="14">The sequence shown here is derived from an EMBL/GenBank/DDBJ whole genome shotgun (WGS) entry which is preliminary data.</text>
</comment>